<evidence type="ECO:0000313" key="2">
    <source>
        <dbReference type="EMBL" id="TGZ83622.1"/>
    </source>
</evidence>
<protein>
    <recommendedName>
        <fullName evidence="4">HRQ family protein</fullName>
    </recommendedName>
</protein>
<dbReference type="AlphaFoldDB" id="A0A4S2N319"/>
<dbReference type="Proteomes" id="UP000298138">
    <property type="component" value="Unassembled WGS sequence"/>
</dbReference>
<proteinExistence type="predicted"/>
<reference evidence="2 3" key="1">
    <citation type="submission" date="2019-04" db="EMBL/GenBank/DDBJ databases">
        <title>Comparative genomics and transcriptomics to analyze fruiting body development in filamentous ascomycetes.</title>
        <authorList>
            <consortium name="DOE Joint Genome Institute"/>
            <person name="Lutkenhaus R."/>
            <person name="Traeger S."/>
            <person name="Breuer J."/>
            <person name="Kuo A."/>
            <person name="Lipzen A."/>
            <person name="Pangilinan J."/>
            <person name="Dilworth D."/>
            <person name="Sandor L."/>
            <person name="Poggeler S."/>
            <person name="Barry K."/>
            <person name="Grigoriev I.V."/>
            <person name="Nowrousian M."/>
        </authorList>
    </citation>
    <scope>NUCLEOTIDE SEQUENCE [LARGE SCALE GENOMIC DNA]</scope>
    <source>
        <strain evidence="2 3">CBS 389.68</strain>
    </source>
</reference>
<accession>A0A4S2N319</accession>
<evidence type="ECO:0008006" key="4">
    <source>
        <dbReference type="Google" id="ProtNLM"/>
    </source>
</evidence>
<feature type="transmembrane region" description="Helical" evidence="1">
    <location>
        <begin position="20"/>
        <end position="40"/>
    </location>
</feature>
<gene>
    <name evidence="2" type="ORF">EX30DRAFT_315201</name>
</gene>
<evidence type="ECO:0000256" key="1">
    <source>
        <dbReference type="SAM" id="Phobius"/>
    </source>
</evidence>
<sequence length="455" mass="52649">MSASTFTLPLQLSNVSISYLSIGLIGTVFLLFATLVRAYLRYKPSPLRRFSFSKLPHPNGGNPVVKVSHQDSIYDESPNTTRTDDEIAAYGRFPDYAALSGVPLPTAYPKFDIIKALPRPYRPFRWAYHQTMSFKKMEPDWWLELENTYIERLAQRQELYGAYGSEIIQVLPGMEAACQELMEMVLQFLVARYPQYFSLEVTSSSPDGKPDVFVNRVINIRENILQTPPLEVLLKHVPEDFALVKRNKDTGEYEFRGGIACSSLGWSVKTKIGQGLRELHKIVPDYKEKMAKSMDRFFTKLPTSAPIQRGSWGLEYEKPLFCPPNHPHFLHRLTQNPDMPLSSIFLRVDWQTLRRLPLSGCIVFNFKALFTPLSEFQDEPKVPALLLKILKEGKKSIMEYKDTWHVEHVATPALEEWAKEQETNGLVKEGWEEETLEEYPLFERWEEKWRKQQGF</sequence>
<keyword evidence="1" id="KW-1133">Transmembrane helix</keyword>
<dbReference type="Pfam" id="PF11927">
    <property type="entry name" value="HODM_asu-like"/>
    <property type="match status" value="1"/>
</dbReference>
<organism evidence="2 3">
    <name type="scientific">Ascodesmis nigricans</name>
    <dbReference type="NCBI Taxonomy" id="341454"/>
    <lineage>
        <taxon>Eukaryota</taxon>
        <taxon>Fungi</taxon>
        <taxon>Dikarya</taxon>
        <taxon>Ascomycota</taxon>
        <taxon>Pezizomycotina</taxon>
        <taxon>Pezizomycetes</taxon>
        <taxon>Pezizales</taxon>
        <taxon>Ascodesmidaceae</taxon>
        <taxon>Ascodesmis</taxon>
    </lineage>
</organism>
<dbReference type="OrthoDB" id="5043642at2759"/>
<keyword evidence="3" id="KW-1185">Reference proteome</keyword>
<dbReference type="InParanoid" id="A0A4S2N319"/>
<dbReference type="InterPro" id="IPR021848">
    <property type="entry name" value="HODM_asu-like"/>
</dbReference>
<dbReference type="EMBL" id="ML220113">
    <property type="protein sequence ID" value="TGZ83622.1"/>
    <property type="molecule type" value="Genomic_DNA"/>
</dbReference>
<evidence type="ECO:0000313" key="3">
    <source>
        <dbReference type="Proteomes" id="UP000298138"/>
    </source>
</evidence>
<keyword evidence="1" id="KW-0472">Membrane</keyword>
<dbReference type="STRING" id="341454.A0A4S2N319"/>
<keyword evidence="1" id="KW-0812">Transmembrane</keyword>
<name>A0A4S2N319_9PEZI</name>